<protein>
    <recommendedName>
        <fullName evidence="6">Zn(2)-C6 fungal-type domain-containing protein</fullName>
    </recommendedName>
</protein>
<dbReference type="InterPro" id="IPR050675">
    <property type="entry name" value="OAF3"/>
</dbReference>
<evidence type="ECO:0000256" key="5">
    <source>
        <dbReference type="SAM" id="MobiDB-lite"/>
    </source>
</evidence>
<name>G9MHD4_HYPVG</name>
<proteinExistence type="predicted"/>
<dbReference type="HOGENOM" id="CLU_012074_0_1_1"/>
<reference evidence="7 8" key="1">
    <citation type="journal article" date="2011" name="Genome Biol.">
        <title>Comparative genome sequence analysis underscores mycoparasitism as the ancestral life style of Trichoderma.</title>
        <authorList>
            <person name="Kubicek C.P."/>
            <person name="Herrera-Estrella A."/>
            <person name="Seidl-Seiboth V."/>
            <person name="Martinez D.A."/>
            <person name="Druzhinina I.S."/>
            <person name="Thon M."/>
            <person name="Zeilinger S."/>
            <person name="Casas-Flores S."/>
            <person name="Horwitz B.A."/>
            <person name="Mukherjee P.K."/>
            <person name="Mukherjee M."/>
            <person name="Kredics L."/>
            <person name="Alcaraz L.D."/>
            <person name="Aerts A."/>
            <person name="Antal Z."/>
            <person name="Atanasova L."/>
            <person name="Cervantes-Badillo M.G."/>
            <person name="Challacombe J."/>
            <person name="Chertkov O."/>
            <person name="McCluskey K."/>
            <person name="Coulpier F."/>
            <person name="Deshpande N."/>
            <person name="von Doehren H."/>
            <person name="Ebbole D.J."/>
            <person name="Esquivel-Naranjo E.U."/>
            <person name="Fekete E."/>
            <person name="Flipphi M."/>
            <person name="Glaser F."/>
            <person name="Gomez-Rodriguez E.Y."/>
            <person name="Gruber S."/>
            <person name="Han C."/>
            <person name="Henrissat B."/>
            <person name="Hermosa R."/>
            <person name="Hernandez-Onate M."/>
            <person name="Karaffa L."/>
            <person name="Kosti I."/>
            <person name="Le Crom S."/>
            <person name="Lindquist E."/>
            <person name="Lucas S."/>
            <person name="Luebeck M."/>
            <person name="Luebeck P.S."/>
            <person name="Margeot A."/>
            <person name="Metz B."/>
            <person name="Misra M."/>
            <person name="Nevalainen H."/>
            <person name="Omann M."/>
            <person name="Packer N."/>
            <person name="Perrone G."/>
            <person name="Uresti-Rivera E.E."/>
            <person name="Salamov A."/>
            <person name="Schmoll M."/>
            <person name="Seiboth B."/>
            <person name="Shapiro H."/>
            <person name="Sukno S."/>
            <person name="Tamayo-Ramos J.A."/>
            <person name="Tisch D."/>
            <person name="Wiest A."/>
            <person name="Wilkinson H.H."/>
            <person name="Zhang M."/>
            <person name="Coutinho P.M."/>
            <person name="Kenerley C.M."/>
            <person name="Monte E."/>
            <person name="Baker S.E."/>
            <person name="Grigoriev I.V."/>
        </authorList>
    </citation>
    <scope>NUCLEOTIDE SEQUENCE [LARGE SCALE GENOMIC DNA]</scope>
    <source>
        <strain evidence="8">Gv29-8 / FGSC 10586</strain>
    </source>
</reference>
<dbReference type="RefSeq" id="XP_013960336.1">
    <property type="nucleotide sequence ID" value="XM_014104861.1"/>
</dbReference>
<dbReference type="InterPro" id="IPR021858">
    <property type="entry name" value="Fun_TF"/>
</dbReference>
<evidence type="ECO:0000256" key="3">
    <source>
        <dbReference type="ARBA" id="ARBA00023163"/>
    </source>
</evidence>
<feature type="region of interest" description="Disordered" evidence="5">
    <location>
        <begin position="94"/>
        <end position="118"/>
    </location>
</feature>
<evidence type="ECO:0000259" key="6">
    <source>
        <dbReference type="PROSITE" id="PS50048"/>
    </source>
</evidence>
<evidence type="ECO:0000313" key="7">
    <source>
        <dbReference type="EMBL" id="EHK26122.1"/>
    </source>
</evidence>
<dbReference type="eggNOG" id="ENOG502S4AX">
    <property type="taxonomic scope" value="Eukaryota"/>
</dbReference>
<dbReference type="VEuPathDB" id="FungiDB:TRIVIDRAFT_229241"/>
<dbReference type="OrthoDB" id="3431704at2759"/>
<dbReference type="PANTHER" id="PTHR31069:SF28">
    <property type="entry name" value="ZN(II)2CYS6 TRANSCRIPTION FACTOR (EUROFUNG)"/>
    <property type="match status" value="1"/>
</dbReference>
<dbReference type="OMA" id="FHMCDTG"/>
<dbReference type="FunFam" id="4.10.240.10:FF:000010">
    <property type="entry name" value="Fungal transcriptional regulatory protein"/>
    <property type="match status" value="1"/>
</dbReference>
<dbReference type="SUPFAM" id="SSF57701">
    <property type="entry name" value="Zn2/Cys6 DNA-binding domain"/>
    <property type="match status" value="1"/>
</dbReference>
<dbReference type="InterPro" id="IPR001138">
    <property type="entry name" value="Zn2Cys6_DnaBD"/>
</dbReference>
<keyword evidence="4" id="KW-0539">Nucleus</keyword>
<sequence>MTAPLSQPTVAVVAKDAAATIRKRRRRAPAGGAADDCFTCSKRNVKCDRRRPYCSQCLEIGNECSGYKTQLTWGVGVASRGKLRGLSLPIAKAPPVTREPKKSPVSRARAQSSAAALSTKLVRSPIDIPSTTHTASTPSTPAYQVPAYDYLSISHHSHTPSLSQSSWSSVGYSPSLVHSPDGTPRYARFPLHLSTDALSSSCESVGSEVDYLSPLSQSYAREEIPFSHSPTVMYEGYPAQHSSPIAQSPPTVLVLDHCRAPTSYPGLVYAPSETHPALAHHMDPFESHLGHKLMRGCESLSVPEVDAGGGSTPRIARKALPPPRRHSSGQVQWFGQAGAKTDLLAKMPFFMDYFKITMAPSMVFIDGPHNPFREHVLRLAVHNPSVQHAICALSACNLRMKRRLSLGYGTHELLATLMAEKQASETTSGAEMEDKSLSEEIQHRNLAVRLLNQQLGDPVKSCHDSALATILLLCHYRMVESGIAKFHTQFAGVRKILAMRKSRDSNTSKDSIWMETLFTYFDAISASINEREAQLAPGFEGVSPDVQNLPSGSENMIGCDRNLFKTIGKLGRLNLLSQHRSVQGMSEPTLSQQEDRTDKSKSPPRFDGNGFGTKLDDDEILASAMYSSVSFDERQYVFWKEWKAARQELQDWQFDASAVAMSLPGSPTTGQLRDLGAVSEAFRYAALLYSERLANPHGPSTHSNFQNLVSQVVHHATSLETSSAAEKFLLWPLFVAGSECIVESQQTIIRDKCRGIMSRSGYMNNLAALGVLEKLWSGEIKGEAKLHYYNAMGTGRGPFNWTKCLGGPGAGAMAKAVDMGMDMVKVMVKVTAWENGACSSLSVSLTGTSR</sequence>
<dbReference type="PROSITE" id="PS50048">
    <property type="entry name" value="ZN2_CY6_FUNGAL_2"/>
    <property type="match status" value="1"/>
</dbReference>
<evidence type="ECO:0000256" key="4">
    <source>
        <dbReference type="ARBA" id="ARBA00023242"/>
    </source>
</evidence>
<keyword evidence="3" id="KW-0804">Transcription</keyword>
<dbReference type="GO" id="GO:0000981">
    <property type="term" value="F:DNA-binding transcription factor activity, RNA polymerase II-specific"/>
    <property type="evidence" value="ECO:0007669"/>
    <property type="project" value="InterPro"/>
</dbReference>
<dbReference type="InterPro" id="IPR036864">
    <property type="entry name" value="Zn2-C6_fun-type_DNA-bd_sf"/>
</dbReference>
<dbReference type="GeneID" id="25792234"/>
<evidence type="ECO:0000256" key="2">
    <source>
        <dbReference type="ARBA" id="ARBA00023125"/>
    </source>
</evidence>
<keyword evidence="8" id="KW-1185">Reference proteome</keyword>
<evidence type="ECO:0000256" key="1">
    <source>
        <dbReference type="ARBA" id="ARBA00023015"/>
    </source>
</evidence>
<dbReference type="Pfam" id="PF00172">
    <property type="entry name" value="Zn_clus"/>
    <property type="match status" value="1"/>
</dbReference>
<gene>
    <name evidence="7" type="ORF">TRIVIDRAFT_229241</name>
</gene>
<keyword evidence="1" id="KW-0805">Transcription regulation</keyword>
<dbReference type="EMBL" id="ABDF02000002">
    <property type="protein sequence ID" value="EHK26122.1"/>
    <property type="molecule type" value="Genomic_DNA"/>
</dbReference>
<dbReference type="AlphaFoldDB" id="G9MHD4"/>
<dbReference type="GO" id="GO:0008270">
    <property type="term" value="F:zinc ion binding"/>
    <property type="evidence" value="ECO:0007669"/>
    <property type="project" value="InterPro"/>
</dbReference>
<comment type="caution">
    <text evidence="7">The sequence shown here is derived from an EMBL/GenBank/DDBJ whole genome shotgun (WGS) entry which is preliminary data.</text>
</comment>
<feature type="region of interest" description="Disordered" evidence="5">
    <location>
        <begin position="581"/>
        <end position="613"/>
    </location>
</feature>
<dbReference type="Pfam" id="PF11951">
    <property type="entry name" value="Fungal_trans_2"/>
    <property type="match status" value="1"/>
</dbReference>
<dbReference type="Proteomes" id="UP000007115">
    <property type="component" value="Unassembled WGS sequence"/>
</dbReference>
<organism evidence="7 8">
    <name type="scientific">Hypocrea virens (strain Gv29-8 / FGSC 10586)</name>
    <name type="common">Gliocladium virens</name>
    <name type="synonym">Trichoderma virens</name>
    <dbReference type="NCBI Taxonomy" id="413071"/>
    <lineage>
        <taxon>Eukaryota</taxon>
        <taxon>Fungi</taxon>
        <taxon>Dikarya</taxon>
        <taxon>Ascomycota</taxon>
        <taxon>Pezizomycotina</taxon>
        <taxon>Sordariomycetes</taxon>
        <taxon>Hypocreomycetidae</taxon>
        <taxon>Hypocreales</taxon>
        <taxon>Hypocreaceae</taxon>
        <taxon>Trichoderma</taxon>
    </lineage>
</organism>
<dbReference type="Gene3D" id="4.10.240.10">
    <property type="entry name" value="Zn(2)-C6 fungal-type DNA-binding domain"/>
    <property type="match status" value="1"/>
</dbReference>
<feature type="domain" description="Zn(2)-C6 fungal-type" evidence="6">
    <location>
        <begin position="36"/>
        <end position="65"/>
    </location>
</feature>
<dbReference type="CDD" id="cd00067">
    <property type="entry name" value="GAL4"/>
    <property type="match status" value="1"/>
</dbReference>
<dbReference type="GO" id="GO:0003677">
    <property type="term" value="F:DNA binding"/>
    <property type="evidence" value="ECO:0007669"/>
    <property type="project" value="UniProtKB-KW"/>
</dbReference>
<accession>G9MHD4</accession>
<dbReference type="InParanoid" id="G9MHD4"/>
<feature type="compositionally biased region" description="Polar residues" evidence="5">
    <location>
        <begin position="581"/>
        <end position="592"/>
    </location>
</feature>
<feature type="compositionally biased region" description="Low complexity" evidence="5">
    <location>
        <begin position="103"/>
        <end position="118"/>
    </location>
</feature>
<dbReference type="PANTHER" id="PTHR31069">
    <property type="entry name" value="OLEATE-ACTIVATED TRANSCRIPTION FACTOR 1-RELATED"/>
    <property type="match status" value="1"/>
</dbReference>
<evidence type="ECO:0000313" key="8">
    <source>
        <dbReference type="Proteomes" id="UP000007115"/>
    </source>
</evidence>
<keyword evidence="2" id="KW-0238">DNA-binding</keyword>